<comment type="catalytic activity">
    <reaction evidence="8">
        <text>a 6-O-methyl-2'-deoxyguanosine in DNA + L-cysteinyl-[protein] = S-methyl-L-cysteinyl-[protein] + a 2'-deoxyguanosine in DNA</text>
        <dbReference type="Rhea" id="RHEA:24000"/>
        <dbReference type="Rhea" id="RHEA-COMP:10131"/>
        <dbReference type="Rhea" id="RHEA-COMP:10132"/>
        <dbReference type="Rhea" id="RHEA-COMP:11367"/>
        <dbReference type="Rhea" id="RHEA-COMP:11368"/>
        <dbReference type="ChEBI" id="CHEBI:29950"/>
        <dbReference type="ChEBI" id="CHEBI:82612"/>
        <dbReference type="ChEBI" id="CHEBI:85445"/>
        <dbReference type="ChEBI" id="CHEBI:85448"/>
        <dbReference type="EC" id="2.1.1.63"/>
    </reaction>
</comment>
<accession>A0A132N5P0</accession>
<gene>
    <name evidence="10" type="ORF">SA87_03790</name>
</gene>
<dbReference type="STRING" id="1484.SA87_03790"/>
<dbReference type="PROSITE" id="PS00374">
    <property type="entry name" value="MGMT"/>
    <property type="match status" value="1"/>
</dbReference>
<sequence>MRPEKRASESGAPDLGWTDVPTPLGTMRLVKGAAGLLWANFVADGGAWGEANGDRGQAALARFLRRHRLPDPKPAPGRFEAEREALAAYFAGDGAALHRISLHLFGSPFSRAVWQAVRTIPFGEVRSYRELAAVLGVPRSVRAVARALHHNPVLLFVPCHRVIGASGSLVGYRGGLDRKAALLAHERAHRGGASPVERQTGR</sequence>
<dbReference type="Pfam" id="PF01035">
    <property type="entry name" value="DNA_binding_1"/>
    <property type="match status" value="1"/>
</dbReference>
<dbReference type="GO" id="GO:0032259">
    <property type="term" value="P:methylation"/>
    <property type="evidence" value="ECO:0007669"/>
    <property type="project" value="UniProtKB-KW"/>
</dbReference>
<evidence type="ECO:0000259" key="9">
    <source>
        <dbReference type="Pfam" id="PF01035"/>
    </source>
</evidence>
<dbReference type="InterPro" id="IPR036388">
    <property type="entry name" value="WH-like_DNA-bd_sf"/>
</dbReference>
<dbReference type="CDD" id="cd06445">
    <property type="entry name" value="ATase"/>
    <property type="match status" value="1"/>
</dbReference>
<dbReference type="AlphaFoldDB" id="A0A132N5P0"/>
<dbReference type="GO" id="GO:0003908">
    <property type="term" value="F:methylated-DNA-[protein]-cysteine S-methyltransferase activity"/>
    <property type="evidence" value="ECO:0007669"/>
    <property type="project" value="UniProtKB-EC"/>
</dbReference>
<protein>
    <recommendedName>
        <fullName evidence="3">methylated-DNA--[protein]-cysteine S-methyltransferase</fullName>
        <ecNumber evidence="3">2.1.1.63</ecNumber>
    </recommendedName>
</protein>
<keyword evidence="7" id="KW-0234">DNA repair</keyword>
<dbReference type="NCBIfam" id="TIGR00589">
    <property type="entry name" value="ogt"/>
    <property type="match status" value="1"/>
</dbReference>
<feature type="domain" description="Methylated-DNA-[protein]-cysteine S-methyltransferase DNA binding" evidence="9">
    <location>
        <begin position="108"/>
        <end position="187"/>
    </location>
</feature>
<dbReference type="OrthoDB" id="9802228at2"/>
<dbReference type="EMBL" id="JXBB01000063">
    <property type="protein sequence ID" value="OAR03292.1"/>
    <property type="molecule type" value="Genomic_DNA"/>
</dbReference>
<dbReference type="EC" id="2.1.1.63" evidence="3"/>
<dbReference type="InterPro" id="IPR001497">
    <property type="entry name" value="MethylDNA_cys_MeTrfase_AS"/>
</dbReference>
<dbReference type="RefSeq" id="WP_066203392.1">
    <property type="nucleotide sequence ID" value="NZ_CBCSAS010000032.1"/>
</dbReference>
<keyword evidence="11" id="KW-1185">Reference proteome</keyword>
<keyword evidence="5" id="KW-0808">Transferase</keyword>
<evidence type="ECO:0000256" key="7">
    <source>
        <dbReference type="ARBA" id="ARBA00023204"/>
    </source>
</evidence>
<evidence type="ECO:0000256" key="6">
    <source>
        <dbReference type="ARBA" id="ARBA00022763"/>
    </source>
</evidence>
<proteinExistence type="inferred from homology"/>
<evidence type="ECO:0000313" key="11">
    <source>
        <dbReference type="Proteomes" id="UP000243024"/>
    </source>
</evidence>
<dbReference type="PANTHER" id="PTHR10815:SF5">
    <property type="entry name" value="METHYLATED-DNA--PROTEIN-CYSTEINE METHYLTRANSFERASE"/>
    <property type="match status" value="1"/>
</dbReference>
<evidence type="ECO:0000256" key="5">
    <source>
        <dbReference type="ARBA" id="ARBA00022679"/>
    </source>
</evidence>
<evidence type="ECO:0000256" key="8">
    <source>
        <dbReference type="ARBA" id="ARBA00049348"/>
    </source>
</evidence>
<dbReference type="InterPro" id="IPR036217">
    <property type="entry name" value="MethylDNA_cys_MeTrfase_DNAb"/>
</dbReference>
<dbReference type="GO" id="GO:0006281">
    <property type="term" value="P:DNA repair"/>
    <property type="evidence" value="ECO:0007669"/>
    <property type="project" value="UniProtKB-KW"/>
</dbReference>
<dbReference type="SUPFAM" id="SSF46767">
    <property type="entry name" value="Methylated DNA-protein cysteine methyltransferase, C-terminal domain"/>
    <property type="match status" value="1"/>
</dbReference>
<dbReference type="Gene3D" id="1.10.10.10">
    <property type="entry name" value="Winged helix-like DNA-binding domain superfamily/Winged helix DNA-binding domain"/>
    <property type="match status" value="1"/>
</dbReference>
<evidence type="ECO:0000256" key="2">
    <source>
        <dbReference type="ARBA" id="ARBA00008711"/>
    </source>
</evidence>
<keyword evidence="4" id="KW-0489">Methyltransferase</keyword>
<comment type="similarity">
    <text evidence="2">Belongs to the MGMT family.</text>
</comment>
<name>A0A132N5P0_HYDSH</name>
<dbReference type="Proteomes" id="UP000243024">
    <property type="component" value="Unassembled WGS sequence"/>
</dbReference>
<reference evidence="10 11" key="1">
    <citation type="submission" date="2015-09" db="EMBL/GenBank/DDBJ databases">
        <title>Draft genome sequence of Hydrogenibacillus schlegelii DSM 2000.</title>
        <authorList>
            <person name="Hemp J."/>
        </authorList>
    </citation>
    <scope>NUCLEOTIDE SEQUENCE [LARGE SCALE GENOMIC DNA]</scope>
    <source>
        <strain evidence="10 11">MA 48</strain>
    </source>
</reference>
<keyword evidence="6" id="KW-0227">DNA damage</keyword>
<evidence type="ECO:0000256" key="3">
    <source>
        <dbReference type="ARBA" id="ARBA00011918"/>
    </source>
</evidence>
<evidence type="ECO:0000256" key="1">
    <source>
        <dbReference type="ARBA" id="ARBA00001286"/>
    </source>
</evidence>
<comment type="catalytic activity">
    <reaction evidence="1">
        <text>a 4-O-methyl-thymidine in DNA + L-cysteinyl-[protein] = a thymidine in DNA + S-methyl-L-cysteinyl-[protein]</text>
        <dbReference type="Rhea" id="RHEA:53428"/>
        <dbReference type="Rhea" id="RHEA-COMP:10131"/>
        <dbReference type="Rhea" id="RHEA-COMP:10132"/>
        <dbReference type="Rhea" id="RHEA-COMP:13555"/>
        <dbReference type="Rhea" id="RHEA-COMP:13556"/>
        <dbReference type="ChEBI" id="CHEBI:29950"/>
        <dbReference type="ChEBI" id="CHEBI:82612"/>
        <dbReference type="ChEBI" id="CHEBI:137386"/>
        <dbReference type="ChEBI" id="CHEBI:137387"/>
        <dbReference type="EC" id="2.1.1.63"/>
    </reaction>
</comment>
<evidence type="ECO:0000313" key="10">
    <source>
        <dbReference type="EMBL" id="OAR03292.1"/>
    </source>
</evidence>
<dbReference type="InterPro" id="IPR014048">
    <property type="entry name" value="MethylDNA_cys_MeTrfase_DNA-bd"/>
</dbReference>
<organism evidence="10 11">
    <name type="scientific">Hydrogenibacillus schlegelii</name>
    <name type="common">Bacillus schlegelii</name>
    <dbReference type="NCBI Taxonomy" id="1484"/>
    <lineage>
        <taxon>Bacteria</taxon>
        <taxon>Bacillati</taxon>
        <taxon>Bacillota</taxon>
        <taxon>Bacilli</taxon>
        <taxon>Bacillales</taxon>
        <taxon>Bacillales Family X. Incertae Sedis</taxon>
        <taxon>Hydrogenibacillus</taxon>
    </lineage>
</organism>
<dbReference type="FunFam" id="1.10.10.10:FF:000214">
    <property type="entry name" value="Methylated-DNA--protein-cysteine methyltransferase"/>
    <property type="match status" value="1"/>
</dbReference>
<dbReference type="PANTHER" id="PTHR10815">
    <property type="entry name" value="METHYLATED-DNA--PROTEIN-CYSTEINE METHYLTRANSFERASE"/>
    <property type="match status" value="1"/>
</dbReference>
<evidence type="ECO:0000256" key="4">
    <source>
        <dbReference type="ARBA" id="ARBA00022603"/>
    </source>
</evidence>
<comment type="caution">
    <text evidence="10">The sequence shown here is derived from an EMBL/GenBank/DDBJ whole genome shotgun (WGS) entry which is preliminary data.</text>
</comment>